<protein>
    <recommendedName>
        <fullName evidence="2">Coiled-coil domain-containing protein 39</fullName>
    </recommendedName>
</protein>
<comment type="similarity">
    <text evidence="1">Belongs to the CCDC39 family.</text>
</comment>
<reference evidence="6" key="1">
    <citation type="submission" date="2025-08" db="UniProtKB">
        <authorList>
            <consortium name="Ensembl"/>
        </authorList>
    </citation>
    <scope>IDENTIFICATION</scope>
</reference>
<dbReference type="AlphaFoldDB" id="A0A3Q2DNE6"/>
<feature type="coiled-coil region" evidence="5">
    <location>
        <begin position="44"/>
        <end position="106"/>
    </location>
</feature>
<feature type="coiled-coil region" evidence="5">
    <location>
        <begin position="465"/>
        <end position="527"/>
    </location>
</feature>
<dbReference type="GO" id="GO:0005576">
    <property type="term" value="C:extracellular region"/>
    <property type="evidence" value="ECO:0007669"/>
    <property type="project" value="GOC"/>
</dbReference>
<dbReference type="GO" id="GO:0005930">
    <property type="term" value="C:axoneme"/>
    <property type="evidence" value="ECO:0007669"/>
    <property type="project" value="InterPro"/>
</dbReference>
<reference evidence="6" key="2">
    <citation type="submission" date="2025-09" db="UniProtKB">
        <authorList>
            <consortium name="Ensembl"/>
        </authorList>
    </citation>
    <scope>IDENTIFICATION</scope>
</reference>
<dbReference type="Proteomes" id="UP000265020">
    <property type="component" value="Unassembled WGS sequence"/>
</dbReference>
<accession>A0A3Q2DNE6</accession>
<organism evidence="6 7">
    <name type="scientific">Cyprinodon variegatus</name>
    <name type="common">Sheepshead minnow</name>
    <dbReference type="NCBI Taxonomy" id="28743"/>
    <lineage>
        <taxon>Eukaryota</taxon>
        <taxon>Metazoa</taxon>
        <taxon>Chordata</taxon>
        <taxon>Craniata</taxon>
        <taxon>Vertebrata</taxon>
        <taxon>Euteleostomi</taxon>
        <taxon>Actinopterygii</taxon>
        <taxon>Neopterygii</taxon>
        <taxon>Teleostei</taxon>
        <taxon>Neoteleostei</taxon>
        <taxon>Acanthomorphata</taxon>
        <taxon>Ovalentaria</taxon>
        <taxon>Atherinomorphae</taxon>
        <taxon>Cyprinodontiformes</taxon>
        <taxon>Cyprinodontidae</taxon>
        <taxon>Cyprinodon</taxon>
    </lineage>
</organism>
<dbReference type="GO" id="GO:0060287">
    <property type="term" value="P:epithelial cilium movement involved in determination of left/right asymmetry"/>
    <property type="evidence" value="ECO:0007669"/>
    <property type="project" value="TreeGrafter"/>
</dbReference>
<dbReference type="InterPro" id="IPR033290">
    <property type="entry name" value="CCDC39"/>
</dbReference>
<evidence type="ECO:0000256" key="2">
    <source>
        <dbReference type="ARBA" id="ARBA00016725"/>
    </source>
</evidence>
<feature type="coiled-coil region" evidence="5">
    <location>
        <begin position="133"/>
        <end position="230"/>
    </location>
</feature>
<dbReference type="OMA" id="QIKKLHX"/>
<dbReference type="Pfam" id="PF24161">
    <property type="entry name" value="CCDC39"/>
    <property type="match status" value="2"/>
</dbReference>
<evidence type="ECO:0000313" key="7">
    <source>
        <dbReference type="Proteomes" id="UP000265020"/>
    </source>
</evidence>
<sequence>TQEMEVGKHLSALTERESCRFCQNRLIFNHLYLQKDLFKQQQKLEELRLQMDWDQQQMDNFLKESAEKDDDLMTIIKYSQQDEHRIKELTLALEKKSLEANEKRKAVDKELTETRSAEVMERPKIHAQTRSEIQQLFNQCENTIKQKKQLDSNMQQCALHLAQGKQQIWERNASITELKHRLDTEMKNNEELQRNIAAKKRQGVILQQQLKEQEDDIGRMQDELKSSKVMLDGNLSDVRFMKSQISRMKKDIARNDEKSVKHKALQSPSHWVKLHRFCVCVKLEVQQNYLMEELFRQKHQFKLLKEKEKSLTTQISTKKFTTSSLQKELTKLEKQQTDQQMIMNKQACFIHWLQLQLAKLKGDVHEDEKEVLETRLGELKKTLEEKKSTAKSLKSALGDCEVCYIQYLKDVSFNDPKDQVSEYLKKELKKLYLSFCHQDVKVENNVLRREVGRVRDLVYVEAESMLSLEMRKLELEKVMQEREQEIKVYTGMLRQQLKITEKDSMELNEKLSKIDKMKKRFEAMEKNMTGPEEKYQTCITKVGNL</sequence>
<evidence type="ECO:0000256" key="4">
    <source>
        <dbReference type="ARBA" id="ARBA00045182"/>
    </source>
</evidence>
<dbReference type="GeneTree" id="ENSGT00390000015010"/>
<name>A0A3Q2DNE6_CYPVA</name>
<feature type="coiled-coil region" evidence="5">
    <location>
        <begin position="369"/>
        <end position="396"/>
    </location>
</feature>
<proteinExistence type="inferred from homology"/>
<comment type="function">
    <text evidence="4">Required for assembly of dynein regulatory complex (DRC) and inner dynein arm (IDA) complexes, which are responsible for ciliary beat regulation, thereby playing a central role in motility in cilia and flagella. Probably acts together with CCDC40 to form a molecular ruler that determines the 96 nanometer (nm) repeat length and arrangements of components in cilia and flagella. Not required for outer dynein arm complexes assembly.</text>
</comment>
<dbReference type="Ensembl" id="ENSCVAT00000012225.1">
    <property type="protein sequence ID" value="ENSCVAP00000021266.1"/>
    <property type="gene ID" value="ENSCVAG00000003216.1"/>
</dbReference>
<dbReference type="GO" id="GO:0036159">
    <property type="term" value="P:inner dynein arm assembly"/>
    <property type="evidence" value="ECO:0007669"/>
    <property type="project" value="InterPro"/>
</dbReference>
<keyword evidence="7" id="KW-1185">Reference proteome</keyword>
<dbReference type="STRING" id="28743.ENSCVAP00000021266"/>
<keyword evidence="3 5" id="KW-0175">Coiled coil</keyword>
<evidence type="ECO:0000256" key="3">
    <source>
        <dbReference type="ARBA" id="ARBA00023054"/>
    </source>
</evidence>
<evidence type="ECO:0000256" key="1">
    <source>
        <dbReference type="ARBA" id="ARBA00005805"/>
    </source>
</evidence>
<evidence type="ECO:0000256" key="5">
    <source>
        <dbReference type="SAM" id="Coils"/>
    </source>
</evidence>
<dbReference type="PANTHER" id="PTHR18962">
    <property type="entry name" value="COILED-COIL DOMAIN-CONTAINING PROTEIN 39"/>
    <property type="match status" value="1"/>
</dbReference>
<evidence type="ECO:0000313" key="6">
    <source>
        <dbReference type="Ensembl" id="ENSCVAP00000021266.1"/>
    </source>
</evidence>
<dbReference type="PANTHER" id="PTHR18962:SF0">
    <property type="entry name" value="COILED-COIL DOMAIN-CONTAINING PROTEIN 39"/>
    <property type="match status" value="1"/>
</dbReference>
<dbReference type="GO" id="GO:0060285">
    <property type="term" value="P:cilium-dependent cell motility"/>
    <property type="evidence" value="ECO:0007669"/>
    <property type="project" value="TreeGrafter"/>
</dbReference>